<dbReference type="InterPro" id="IPR003594">
    <property type="entry name" value="HATPase_dom"/>
</dbReference>
<dbReference type="Gene3D" id="3.30.565.10">
    <property type="entry name" value="Histidine kinase-like ATPase, C-terminal domain"/>
    <property type="match status" value="1"/>
</dbReference>
<dbReference type="InterPro" id="IPR036890">
    <property type="entry name" value="HATPase_C_sf"/>
</dbReference>
<keyword evidence="7 13" id="KW-0418">Kinase</keyword>
<dbReference type="SMART" id="SM00387">
    <property type="entry name" value="HATPase_c"/>
    <property type="match status" value="1"/>
</dbReference>
<dbReference type="PRINTS" id="PR00344">
    <property type="entry name" value="BCTRLSENSOR"/>
</dbReference>
<dbReference type="InterPro" id="IPR050351">
    <property type="entry name" value="BphY/WalK/GraS-like"/>
</dbReference>
<dbReference type="EMBL" id="JASKYM010000007">
    <property type="protein sequence ID" value="MDK2564341.1"/>
    <property type="molecule type" value="Genomic_DNA"/>
</dbReference>
<proteinExistence type="predicted"/>
<dbReference type="Proteomes" id="UP001301012">
    <property type="component" value="Unassembled WGS sequence"/>
</dbReference>
<keyword evidence="5 13" id="KW-0808">Transferase</keyword>
<dbReference type="PROSITE" id="PS50109">
    <property type="entry name" value="HIS_KIN"/>
    <property type="match status" value="1"/>
</dbReference>
<evidence type="ECO:0000256" key="3">
    <source>
        <dbReference type="ARBA" id="ARBA00012438"/>
    </source>
</evidence>
<keyword evidence="9" id="KW-0902">Two-component regulatory system</keyword>
<keyword evidence="10 11" id="KW-0472">Membrane</keyword>
<dbReference type="InterPro" id="IPR005467">
    <property type="entry name" value="His_kinase_dom"/>
</dbReference>
<comment type="catalytic activity">
    <reaction evidence="1">
        <text>ATP + protein L-histidine = ADP + protein N-phospho-L-histidine.</text>
        <dbReference type="EC" id="2.7.13.3"/>
    </reaction>
</comment>
<dbReference type="EC" id="2.7.13.3" evidence="3"/>
<dbReference type="SUPFAM" id="SSF55874">
    <property type="entry name" value="ATPase domain of HSP90 chaperone/DNA topoisomerase II/histidine kinase"/>
    <property type="match status" value="1"/>
</dbReference>
<keyword evidence="6 11" id="KW-0812">Transmembrane</keyword>
<evidence type="ECO:0000313" key="14">
    <source>
        <dbReference type="Proteomes" id="UP001301012"/>
    </source>
</evidence>
<evidence type="ECO:0000256" key="1">
    <source>
        <dbReference type="ARBA" id="ARBA00000085"/>
    </source>
</evidence>
<keyword evidence="4" id="KW-1003">Cell membrane</keyword>
<name>A0ABT7EBN6_9FIRM</name>
<gene>
    <name evidence="13" type="ORF">QOZ84_12335</name>
</gene>
<dbReference type="PANTHER" id="PTHR45453">
    <property type="entry name" value="PHOSPHATE REGULON SENSOR PROTEIN PHOR"/>
    <property type="match status" value="1"/>
</dbReference>
<dbReference type="PANTHER" id="PTHR45453:SF2">
    <property type="entry name" value="HISTIDINE KINASE"/>
    <property type="match status" value="1"/>
</dbReference>
<protein>
    <recommendedName>
        <fullName evidence="3">histidine kinase</fullName>
        <ecNumber evidence="3">2.7.13.3</ecNumber>
    </recommendedName>
</protein>
<comment type="subcellular location">
    <subcellularLocation>
        <location evidence="2">Cell membrane</location>
        <topology evidence="2">Multi-pass membrane protein</topology>
    </subcellularLocation>
</comment>
<evidence type="ECO:0000256" key="4">
    <source>
        <dbReference type="ARBA" id="ARBA00022475"/>
    </source>
</evidence>
<comment type="caution">
    <text evidence="13">The sequence shown here is derived from an EMBL/GenBank/DDBJ whole genome shotgun (WGS) entry which is preliminary data.</text>
</comment>
<sequence>MRLIDYLKDRHLFIGINIILFLLIAILMGIVRIGFGIILLVFVIWFSPIVVYITIEYIKFKNYLNELINLNEQLDRKYLISEVIIEPNFIEGKIINNILKDTNRDMQEHVKYYKNMQKEYQEYVETWVHEIKTPIASTMLIIENNEDIIPNNMKYELRKVEDYVEQALYYSRSNEVSQDYIVKRFNLEQTVRKVIKRNASDFINKKIAIDIENIKGEIYSDPKWVEFIINQIIGNSIKYLTTQNPKVTIYTTENENNTILIIKDNGVGINEKDLKKVFEKGFTGANGRIYAKSTGIGLYLCQKLCKKLGLRIKLTSKENEGTEVKIIFPLIKITK</sequence>
<dbReference type="RefSeq" id="WP_284133268.1">
    <property type="nucleotide sequence ID" value="NZ_JASKYM010000007.1"/>
</dbReference>
<reference evidence="13 14" key="1">
    <citation type="submission" date="2023-05" db="EMBL/GenBank/DDBJ databases">
        <title>Rombocin, a short stable natural nisin variant, displays selective antimicrobial activity against Listeria monocytogenes and employs dual mode of action to kill target bacterial strains.</title>
        <authorList>
            <person name="Wambui J."/>
            <person name="Stephan R."/>
            <person name="Kuipers O.P."/>
        </authorList>
    </citation>
    <scope>NUCLEOTIDE SEQUENCE [LARGE SCALE GENOMIC DNA]</scope>
    <source>
        <strain evidence="13 14">RC002</strain>
    </source>
</reference>
<evidence type="ECO:0000256" key="8">
    <source>
        <dbReference type="ARBA" id="ARBA00022989"/>
    </source>
</evidence>
<dbReference type="GO" id="GO:0004673">
    <property type="term" value="F:protein histidine kinase activity"/>
    <property type="evidence" value="ECO:0007669"/>
    <property type="project" value="UniProtKB-EC"/>
</dbReference>
<feature type="transmembrane region" description="Helical" evidence="11">
    <location>
        <begin position="37"/>
        <end position="55"/>
    </location>
</feature>
<evidence type="ECO:0000256" key="5">
    <source>
        <dbReference type="ARBA" id="ARBA00022679"/>
    </source>
</evidence>
<keyword evidence="8 11" id="KW-1133">Transmembrane helix</keyword>
<evidence type="ECO:0000256" key="2">
    <source>
        <dbReference type="ARBA" id="ARBA00004651"/>
    </source>
</evidence>
<evidence type="ECO:0000256" key="7">
    <source>
        <dbReference type="ARBA" id="ARBA00022777"/>
    </source>
</evidence>
<organism evidence="13 14">
    <name type="scientific">Romboutsia sedimentorum</name>
    <dbReference type="NCBI Taxonomy" id="1368474"/>
    <lineage>
        <taxon>Bacteria</taxon>
        <taxon>Bacillati</taxon>
        <taxon>Bacillota</taxon>
        <taxon>Clostridia</taxon>
        <taxon>Peptostreptococcales</taxon>
        <taxon>Peptostreptococcaceae</taxon>
        <taxon>Romboutsia</taxon>
    </lineage>
</organism>
<evidence type="ECO:0000256" key="9">
    <source>
        <dbReference type="ARBA" id="ARBA00023012"/>
    </source>
</evidence>
<feature type="domain" description="Histidine kinase" evidence="12">
    <location>
        <begin position="126"/>
        <end position="332"/>
    </location>
</feature>
<evidence type="ECO:0000256" key="10">
    <source>
        <dbReference type="ARBA" id="ARBA00023136"/>
    </source>
</evidence>
<keyword evidence="14" id="KW-1185">Reference proteome</keyword>
<evidence type="ECO:0000313" key="13">
    <source>
        <dbReference type="EMBL" id="MDK2564341.1"/>
    </source>
</evidence>
<dbReference type="Pfam" id="PF02518">
    <property type="entry name" value="HATPase_c"/>
    <property type="match status" value="1"/>
</dbReference>
<evidence type="ECO:0000256" key="11">
    <source>
        <dbReference type="SAM" id="Phobius"/>
    </source>
</evidence>
<evidence type="ECO:0000256" key="6">
    <source>
        <dbReference type="ARBA" id="ARBA00022692"/>
    </source>
</evidence>
<evidence type="ECO:0000259" key="12">
    <source>
        <dbReference type="PROSITE" id="PS50109"/>
    </source>
</evidence>
<dbReference type="InterPro" id="IPR004358">
    <property type="entry name" value="Sig_transdc_His_kin-like_C"/>
</dbReference>
<feature type="transmembrane region" description="Helical" evidence="11">
    <location>
        <begin position="12"/>
        <end position="31"/>
    </location>
</feature>
<accession>A0ABT7EBN6</accession>